<dbReference type="PANTHER" id="PTHR43000">
    <property type="entry name" value="DTDP-D-GLUCOSE 4,6-DEHYDRATASE-RELATED"/>
    <property type="match status" value="1"/>
</dbReference>
<sequence>MKYLITGFSGFVSAHFVKYLSGAEKNVSICGLDIVEPAFDFKNYKNVSLSFLKVDLLDKNKVKKIILKFQPNFILHLASLSSVAFSWQNPIISFNNNNNIFLNILEAVRETGIKCRILSVGSSEEYGLVQDKDIPLTESSPLNPTSPYAVARVSQELLSKIYFCGYGIDIIMTRSFNHVGPGQREMFAVPSFAKQMVEMKKKNRHNGSLRVGNTEIVRDFLDVRDVVKAYYLLFQRGKAGKIYNVCGGRGISLKELINLIADYLKIKVALKVDRSLVRPNDNPVVIGDNKKIKEELGWWPTIPLEESIADICDYWMKK</sequence>
<dbReference type="Proteomes" id="UP000178650">
    <property type="component" value="Unassembled WGS sequence"/>
</dbReference>
<dbReference type="STRING" id="1802223.A2358_01490"/>
<name>A0A1G2IZ53_9BACT</name>
<gene>
    <name evidence="2" type="ORF">A2358_01490</name>
</gene>
<protein>
    <recommendedName>
        <fullName evidence="1">NAD(P)-binding domain-containing protein</fullName>
    </recommendedName>
</protein>
<accession>A0A1G2IZ53</accession>
<dbReference type="EMBL" id="MHPJ01000001">
    <property type="protein sequence ID" value="OGZ79620.1"/>
    <property type="molecule type" value="Genomic_DNA"/>
</dbReference>
<dbReference type="InterPro" id="IPR036291">
    <property type="entry name" value="NAD(P)-bd_dom_sf"/>
</dbReference>
<dbReference type="InterPro" id="IPR016040">
    <property type="entry name" value="NAD(P)-bd_dom"/>
</dbReference>
<evidence type="ECO:0000259" key="1">
    <source>
        <dbReference type="Pfam" id="PF16363"/>
    </source>
</evidence>
<dbReference type="SUPFAM" id="SSF51735">
    <property type="entry name" value="NAD(P)-binding Rossmann-fold domains"/>
    <property type="match status" value="1"/>
</dbReference>
<proteinExistence type="predicted"/>
<feature type="domain" description="NAD(P)-binding" evidence="1">
    <location>
        <begin position="4"/>
        <end position="310"/>
    </location>
</feature>
<evidence type="ECO:0000313" key="3">
    <source>
        <dbReference type="Proteomes" id="UP000178650"/>
    </source>
</evidence>
<dbReference type="Gene3D" id="3.90.25.10">
    <property type="entry name" value="UDP-galactose 4-epimerase, domain 1"/>
    <property type="match status" value="1"/>
</dbReference>
<evidence type="ECO:0000313" key="2">
    <source>
        <dbReference type="EMBL" id="OGZ79620.1"/>
    </source>
</evidence>
<reference evidence="2 3" key="1">
    <citation type="journal article" date="2016" name="Nat. Commun.">
        <title>Thousands of microbial genomes shed light on interconnected biogeochemical processes in an aquifer system.</title>
        <authorList>
            <person name="Anantharaman K."/>
            <person name="Brown C.T."/>
            <person name="Hug L.A."/>
            <person name="Sharon I."/>
            <person name="Castelle C.J."/>
            <person name="Probst A.J."/>
            <person name="Thomas B.C."/>
            <person name="Singh A."/>
            <person name="Wilkins M.J."/>
            <person name="Karaoz U."/>
            <person name="Brodie E.L."/>
            <person name="Williams K.H."/>
            <person name="Hubbard S.S."/>
            <person name="Banfield J.F."/>
        </authorList>
    </citation>
    <scope>NUCLEOTIDE SEQUENCE [LARGE SCALE GENOMIC DNA]</scope>
</reference>
<dbReference type="Gene3D" id="3.40.50.720">
    <property type="entry name" value="NAD(P)-binding Rossmann-like Domain"/>
    <property type="match status" value="1"/>
</dbReference>
<comment type="caution">
    <text evidence="2">The sequence shown here is derived from an EMBL/GenBank/DDBJ whole genome shotgun (WGS) entry which is preliminary data.</text>
</comment>
<organism evidence="2 3">
    <name type="scientific">Candidatus Staskawiczbacteria bacterium RIFOXYB1_FULL_37_44</name>
    <dbReference type="NCBI Taxonomy" id="1802223"/>
    <lineage>
        <taxon>Bacteria</taxon>
        <taxon>Candidatus Staskawicziibacteriota</taxon>
    </lineage>
</organism>
<dbReference type="AlphaFoldDB" id="A0A1G2IZ53"/>
<dbReference type="Pfam" id="PF16363">
    <property type="entry name" value="GDP_Man_Dehyd"/>
    <property type="match status" value="1"/>
</dbReference>